<dbReference type="RefSeq" id="WP_119539042.1">
    <property type="nucleotide sequence ID" value="NZ_QYRN01000003.1"/>
</dbReference>
<dbReference type="GO" id="GO:0050918">
    <property type="term" value="P:positive chemotaxis"/>
    <property type="evidence" value="ECO:0007669"/>
    <property type="project" value="TreeGrafter"/>
</dbReference>
<dbReference type="Gene3D" id="2.30.330.10">
    <property type="entry name" value="SpoA-like"/>
    <property type="match status" value="1"/>
</dbReference>
<evidence type="ECO:0000313" key="12">
    <source>
        <dbReference type="EMBL" id="RIY01905.1"/>
    </source>
</evidence>
<evidence type="ECO:0000256" key="7">
    <source>
        <dbReference type="ARBA" id="ARBA00022779"/>
    </source>
</evidence>
<organism evidence="12 13">
    <name type="scientific">Aureimonas flava</name>
    <dbReference type="NCBI Taxonomy" id="2320271"/>
    <lineage>
        <taxon>Bacteria</taxon>
        <taxon>Pseudomonadati</taxon>
        <taxon>Pseudomonadota</taxon>
        <taxon>Alphaproteobacteria</taxon>
        <taxon>Hyphomicrobiales</taxon>
        <taxon>Aurantimonadaceae</taxon>
        <taxon>Aureimonas</taxon>
    </lineage>
</organism>
<dbReference type="EMBL" id="QYRN01000003">
    <property type="protein sequence ID" value="RIY01905.1"/>
    <property type="molecule type" value="Genomic_DNA"/>
</dbReference>
<evidence type="ECO:0000313" key="13">
    <source>
        <dbReference type="Proteomes" id="UP000265750"/>
    </source>
</evidence>
<dbReference type="OrthoDB" id="9806941at2"/>
<gene>
    <name evidence="12" type="ORF">D3218_06155</name>
</gene>
<evidence type="ECO:0000256" key="10">
    <source>
        <dbReference type="ARBA" id="ARBA00025044"/>
    </source>
</evidence>
<evidence type="ECO:0000256" key="6">
    <source>
        <dbReference type="ARBA" id="ARBA00022500"/>
    </source>
</evidence>
<protein>
    <recommendedName>
        <fullName evidence="4">Flagellar motor switch protein FliM</fullName>
    </recommendedName>
</protein>
<comment type="similarity">
    <text evidence="3">Belongs to the FliM family.</text>
</comment>
<comment type="function">
    <text evidence="10">FliM is one of three proteins (FliG, FliN, FliM) that forms the rotor-mounted switch complex (C ring), located at the base of the basal body. This complex interacts with the CheY and CheZ chemotaxis proteins, in addition to contacting components of the motor that determine the direction of flagellar rotation.</text>
</comment>
<keyword evidence="9" id="KW-0975">Bacterial flagellum</keyword>
<dbReference type="Gene3D" id="3.40.1550.10">
    <property type="entry name" value="CheC-like"/>
    <property type="match status" value="1"/>
</dbReference>
<reference evidence="13" key="1">
    <citation type="submission" date="2018-09" db="EMBL/GenBank/DDBJ databases">
        <authorList>
            <person name="Tuo L."/>
        </authorList>
    </citation>
    <scope>NUCLEOTIDE SEQUENCE [LARGE SCALE GENOMIC DNA]</scope>
    <source>
        <strain evidence="13">M2BS4Y-1</strain>
    </source>
</reference>
<evidence type="ECO:0000256" key="2">
    <source>
        <dbReference type="ARBA" id="ARBA00004202"/>
    </source>
</evidence>
<dbReference type="GO" id="GO:0003774">
    <property type="term" value="F:cytoskeletal motor activity"/>
    <property type="evidence" value="ECO:0007669"/>
    <property type="project" value="InterPro"/>
</dbReference>
<dbReference type="AlphaFoldDB" id="A0A3A1WN10"/>
<evidence type="ECO:0000256" key="1">
    <source>
        <dbReference type="ARBA" id="ARBA00004117"/>
    </source>
</evidence>
<evidence type="ECO:0000256" key="8">
    <source>
        <dbReference type="ARBA" id="ARBA00023136"/>
    </source>
</evidence>
<keyword evidence="8" id="KW-0472">Membrane</keyword>
<sequence length="311" mass="33815">MDTVTERNIGERLRSAARIEPERFPRLKLIGNKWAEAVSAKLAAAHASPLSVEFVASSPFVLSTAALSETDTQMVLTVRSAKWRETALVAADGRFADTITEAGFGGDGRDAPAAGRPLTSVGRFFADAALRTFVETGNAVFADVVALGMSADRLLVEGIGHKLEEAIAPEARAFLEFRFRVSIGRCEAALRVAIPESVLSPHRRKFAALPDEGPSIVDETWTRDLEAGFQKTDMHVRAILCEQQSSLGEISTFHVGQTIALDATMQSLVLLECEGQRLFRGSMGRSRDTYVVKVSEPVDPTEEFIDDILAH</sequence>
<accession>A0A3A1WN10</accession>
<name>A0A3A1WN10_9HYPH</name>
<evidence type="ECO:0000256" key="3">
    <source>
        <dbReference type="ARBA" id="ARBA00011049"/>
    </source>
</evidence>
<keyword evidence="5" id="KW-1003">Cell membrane</keyword>
<feature type="domain" description="Flagellar motor switch protein FliN-like C-terminal" evidence="11">
    <location>
        <begin position="230"/>
        <end position="298"/>
    </location>
</feature>
<evidence type="ECO:0000256" key="5">
    <source>
        <dbReference type="ARBA" id="ARBA00022475"/>
    </source>
</evidence>
<evidence type="ECO:0000259" key="11">
    <source>
        <dbReference type="Pfam" id="PF01052"/>
    </source>
</evidence>
<dbReference type="SUPFAM" id="SSF101801">
    <property type="entry name" value="Surface presentation of antigens (SPOA)"/>
    <property type="match status" value="1"/>
</dbReference>
<proteinExistence type="inferred from homology"/>
<evidence type="ECO:0000256" key="9">
    <source>
        <dbReference type="ARBA" id="ARBA00023143"/>
    </source>
</evidence>
<evidence type="ECO:0000256" key="4">
    <source>
        <dbReference type="ARBA" id="ARBA00021898"/>
    </source>
</evidence>
<dbReference type="GO" id="GO:0005886">
    <property type="term" value="C:plasma membrane"/>
    <property type="evidence" value="ECO:0007669"/>
    <property type="project" value="UniProtKB-SubCell"/>
</dbReference>
<keyword evidence="13" id="KW-1185">Reference proteome</keyword>
<dbReference type="Proteomes" id="UP000265750">
    <property type="component" value="Unassembled WGS sequence"/>
</dbReference>
<dbReference type="InterPro" id="IPR001543">
    <property type="entry name" value="FliN-like_C"/>
</dbReference>
<keyword evidence="7" id="KW-0283">Flagellar rotation</keyword>
<keyword evidence="6" id="KW-0145">Chemotaxis</keyword>
<dbReference type="Pfam" id="PF01052">
    <property type="entry name" value="FliMN_C"/>
    <property type="match status" value="1"/>
</dbReference>
<dbReference type="GO" id="GO:0071978">
    <property type="term" value="P:bacterial-type flagellum-dependent swarming motility"/>
    <property type="evidence" value="ECO:0007669"/>
    <property type="project" value="TreeGrafter"/>
</dbReference>
<dbReference type="InterPro" id="IPR036429">
    <property type="entry name" value="SpoA-like_sf"/>
</dbReference>
<dbReference type="InterPro" id="IPR028976">
    <property type="entry name" value="CheC-like_sf"/>
</dbReference>
<comment type="subcellular location">
    <subcellularLocation>
        <location evidence="1">Bacterial flagellum basal body</location>
    </subcellularLocation>
    <subcellularLocation>
        <location evidence="2">Cell membrane</location>
        <topology evidence="2">Peripheral membrane protein</topology>
    </subcellularLocation>
</comment>
<dbReference type="PANTHER" id="PTHR30034">
    <property type="entry name" value="FLAGELLAR MOTOR SWITCH PROTEIN FLIM"/>
    <property type="match status" value="1"/>
</dbReference>
<dbReference type="GO" id="GO:0009425">
    <property type="term" value="C:bacterial-type flagellum basal body"/>
    <property type="evidence" value="ECO:0007669"/>
    <property type="project" value="UniProtKB-SubCell"/>
</dbReference>
<dbReference type="PANTHER" id="PTHR30034:SF6">
    <property type="entry name" value="YOP PROTEINS TRANSLOCATION PROTEIN Q"/>
    <property type="match status" value="1"/>
</dbReference>
<comment type="caution">
    <text evidence="12">The sequence shown here is derived from an EMBL/GenBank/DDBJ whole genome shotgun (WGS) entry which is preliminary data.</text>
</comment>